<feature type="non-terminal residue" evidence="2">
    <location>
        <position position="100"/>
    </location>
</feature>
<accession>A0A1B6G9W4</accession>
<proteinExistence type="predicted"/>
<gene>
    <name evidence="2" type="ORF">g.48100</name>
</gene>
<organism evidence="2">
    <name type="scientific">Cuerna arida</name>
    <dbReference type="NCBI Taxonomy" id="1464854"/>
    <lineage>
        <taxon>Eukaryota</taxon>
        <taxon>Metazoa</taxon>
        <taxon>Ecdysozoa</taxon>
        <taxon>Arthropoda</taxon>
        <taxon>Hexapoda</taxon>
        <taxon>Insecta</taxon>
        <taxon>Pterygota</taxon>
        <taxon>Neoptera</taxon>
        <taxon>Paraneoptera</taxon>
        <taxon>Hemiptera</taxon>
        <taxon>Auchenorrhyncha</taxon>
        <taxon>Membracoidea</taxon>
        <taxon>Cicadellidae</taxon>
        <taxon>Cicadellinae</taxon>
        <taxon>Proconiini</taxon>
        <taxon>Cuerna</taxon>
    </lineage>
</organism>
<dbReference type="AlphaFoldDB" id="A0A1B6G9W4"/>
<feature type="compositionally biased region" description="Polar residues" evidence="1">
    <location>
        <begin position="1"/>
        <end position="15"/>
    </location>
</feature>
<evidence type="ECO:0000313" key="2">
    <source>
        <dbReference type="EMBL" id="JAS59226.1"/>
    </source>
</evidence>
<feature type="non-terminal residue" evidence="2">
    <location>
        <position position="1"/>
    </location>
</feature>
<feature type="region of interest" description="Disordered" evidence="1">
    <location>
        <begin position="1"/>
        <end position="68"/>
    </location>
</feature>
<reference evidence="2" key="1">
    <citation type="submission" date="2015-11" db="EMBL/GenBank/DDBJ databases">
        <title>De novo transcriptome assembly of four potential Pierce s Disease insect vectors from Arizona vineyards.</title>
        <authorList>
            <person name="Tassone E.E."/>
        </authorList>
    </citation>
    <scope>NUCLEOTIDE SEQUENCE</scope>
</reference>
<feature type="compositionally biased region" description="Acidic residues" evidence="1">
    <location>
        <begin position="39"/>
        <end position="53"/>
    </location>
</feature>
<sequence length="100" mass="11759">STNNSMQQMHSSEPQTGYEKCFLDEDNYNENEIKYSIDNDNDNDNENESDNDEDKFMNSDDTLSDLSRLTPEKMNKMFLSSEHSVHDDYLCHEETMEQCL</sequence>
<evidence type="ECO:0000256" key="1">
    <source>
        <dbReference type="SAM" id="MobiDB-lite"/>
    </source>
</evidence>
<name>A0A1B6G9W4_9HEMI</name>
<protein>
    <submittedName>
        <fullName evidence="2">Uncharacterized protein</fullName>
    </submittedName>
</protein>
<dbReference type="EMBL" id="GECZ01010543">
    <property type="protein sequence ID" value="JAS59226.1"/>
    <property type="molecule type" value="Transcribed_RNA"/>
</dbReference>